<accession>A0A5M8Q5D7</accession>
<feature type="region of interest" description="Disordered" evidence="1">
    <location>
        <begin position="326"/>
        <end position="365"/>
    </location>
</feature>
<dbReference type="InterPro" id="IPR036047">
    <property type="entry name" value="F-box-like_dom_sf"/>
</dbReference>
<dbReference type="AlphaFoldDB" id="A0A5M8Q5D7"/>
<organism evidence="2 3">
    <name type="scientific">Lasallia pustulata</name>
    <dbReference type="NCBI Taxonomy" id="136370"/>
    <lineage>
        <taxon>Eukaryota</taxon>
        <taxon>Fungi</taxon>
        <taxon>Dikarya</taxon>
        <taxon>Ascomycota</taxon>
        <taxon>Pezizomycotina</taxon>
        <taxon>Lecanoromycetes</taxon>
        <taxon>OSLEUM clade</taxon>
        <taxon>Umbilicariomycetidae</taxon>
        <taxon>Umbilicariales</taxon>
        <taxon>Umbilicariaceae</taxon>
        <taxon>Lasallia</taxon>
    </lineage>
</organism>
<dbReference type="EMBL" id="VXIT01000001">
    <property type="protein sequence ID" value="KAA6416309.1"/>
    <property type="molecule type" value="Genomic_DNA"/>
</dbReference>
<feature type="compositionally biased region" description="Acidic residues" evidence="1">
    <location>
        <begin position="327"/>
        <end position="336"/>
    </location>
</feature>
<proteinExistence type="predicted"/>
<name>A0A5M8Q5D7_9LECA</name>
<dbReference type="SUPFAM" id="SSF81383">
    <property type="entry name" value="F-box domain"/>
    <property type="match status" value="1"/>
</dbReference>
<dbReference type="CDD" id="cd09917">
    <property type="entry name" value="F-box_SF"/>
    <property type="match status" value="1"/>
</dbReference>
<protein>
    <recommendedName>
        <fullName evidence="4">F-box domain-containing protein</fullName>
    </recommendedName>
</protein>
<reference evidence="2 3" key="1">
    <citation type="submission" date="2019-09" db="EMBL/GenBank/DDBJ databases">
        <title>The hologenome of the rock-dwelling lichen Lasallia pustulata.</title>
        <authorList>
            <person name="Greshake Tzovaras B."/>
            <person name="Segers F."/>
            <person name="Bicker A."/>
            <person name="Dal Grande F."/>
            <person name="Otte J."/>
            <person name="Hankeln T."/>
            <person name="Schmitt I."/>
            <person name="Ebersberger I."/>
        </authorList>
    </citation>
    <scope>NUCLEOTIDE SEQUENCE [LARGE SCALE GENOMIC DNA]</scope>
    <source>
        <strain evidence="2">A1-1</strain>
    </source>
</reference>
<gene>
    <name evidence="2" type="ORF">FRX48_01029</name>
</gene>
<evidence type="ECO:0000313" key="2">
    <source>
        <dbReference type="EMBL" id="KAA6416309.1"/>
    </source>
</evidence>
<dbReference type="OrthoDB" id="2853639at2759"/>
<comment type="caution">
    <text evidence="2">The sequence shown here is derived from an EMBL/GenBank/DDBJ whole genome shotgun (WGS) entry which is preliminary data.</text>
</comment>
<sequence>MALLSLPNEVLGYIINELDNLKDVHSAASTSRHLHRICNSGCIPSRRLYGLYKPTVQYTHRHTLLAAAKARQLADATQGSWVRKLILNNAIAWVIKGLCDLALQVAPLTYQDLRAVLAFQEGSLAWAETFVEKHDRKLSVEAVKRLAGPGAIRNPAPVHRSLGDRAALNTKQIRIEDFEHCAPEGDFSWMPAHANFQLETITITLPVLNRAVKAALGDPSKVRPLDIPGTPDRVIGIRGRLQDCIFHRGLDSIQRCVEGKDHDAVQSLVAATIKAWRKPEYKWWSIAYDISKVKRRSHQIRLLEGDQEEWQDEDKDVDDYATWYDSAAEDDTDVESPDFLYQGGFCPTPEEDQGWYRNKPDQEKW</sequence>
<evidence type="ECO:0000256" key="1">
    <source>
        <dbReference type="SAM" id="MobiDB-lite"/>
    </source>
</evidence>
<evidence type="ECO:0008006" key="4">
    <source>
        <dbReference type="Google" id="ProtNLM"/>
    </source>
</evidence>
<evidence type="ECO:0000313" key="3">
    <source>
        <dbReference type="Proteomes" id="UP000324767"/>
    </source>
</evidence>
<dbReference type="Proteomes" id="UP000324767">
    <property type="component" value="Unassembled WGS sequence"/>
</dbReference>